<evidence type="ECO:0000313" key="3">
    <source>
        <dbReference type="Proteomes" id="UP000198577"/>
    </source>
</evidence>
<reference evidence="2 3" key="1">
    <citation type="submission" date="2016-10" db="EMBL/GenBank/DDBJ databases">
        <authorList>
            <person name="de Groot N.N."/>
        </authorList>
    </citation>
    <scope>NUCLEOTIDE SEQUENCE [LARGE SCALE GENOMIC DNA]</scope>
    <source>
        <strain evidence="2 3">DSM 20678</strain>
    </source>
</reference>
<accession>A0A1I5YNF5</accession>
<dbReference type="STRING" id="937334.SAMN05444406_1548"/>
<keyword evidence="1" id="KW-0472">Membrane</keyword>
<sequence>MHSKLGKNFALKLISVIIAIILWLIAIREQNPEISRSYDNVPVKIVNEDKFKEKGLTLVYDIPSEVSISVKGRTRDLEKIDIEQLEGAIDLSEINEPGEYRLFVDIKGLPSGVTLRRKPEIIVKTDYLVHKDVVVTPDVIVKEAKGYLAFPYRLKPSNTVRVSGPENLIKRIYRATVSLEISDVSSTVEYSLPVLLLDEDGRMIESKYININPRYVIITVPVYPLKVLPVKPNIAGVPNENYEIEGIEVYPQEVTVSGDKSILDKMDSIGTQVMDIEGATADVKQTLKLQKYEGVTIAPSSPNEVEVVVRIREKNIQRSLTINNIEVINVPEDSEVELEPTSAEIVLGGPATIINSVDENSIKAYVDLANISRGEHRLKIMADIPPGTELIEIKPAEVTVNVK</sequence>
<evidence type="ECO:0000256" key="1">
    <source>
        <dbReference type="SAM" id="Phobius"/>
    </source>
</evidence>
<dbReference type="InterPro" id="IPR012505">
    <property type="entry name" value="YbbR"/>
</dbReference>
<evidence type="ECO:0000313" key="2">
    <source>
        <dbReference type="EMBL" id="SFQ45713.1"/>
    </source>
</evidence>
<dbReference type="AlphaFoldDB" id="A0A1I5YNF5"/>
<proteinExistence type="predicted"/>
<dbReference type="Proteomes" id="UP000198577">
    <property type="component" value="Unassembled WGS sequence"/>
</dbReference>
<keyword evidence="3" id="KW-1185">Reference proteome</keyword>
<name>A0A1I5YNF5_9FIRM</name>
<dbReference type="RefSeq" id="WP_092282861.1">
    <property type="nucleotide sequence ID" value="NZ_FOXR01000054.1"/>
</dbReference>
<dbReference type="CDD" id="cd20206">
    <property type="entry name" value="YbbR"/>
    <property type="match status" value="1"/>
</dbReference>
<gene>
    <name evidence="2" type="ORF">SAMN05444406_1548</name>
</gene>
<dbReference type="Gene3D" id="2.170.120.30">
    <property type="match status" value="2"/>
</dbReference>
<dbReference type="PANTHER" id="PTHR37804:SF1">
    <property type="entry name" value="CDAA REGULATORY PROTEIN CDAR"/>
    <property type="match status" value="1"/>
</dbReference>
<protein>
    <submittedName>
        <fullName evidence="2">YbbR domain-containing protein</fullName>
    </submittedName>
</protein>
<organism evidence="2 3">
    <name type="scientific">Caldicoprobacter faecalis</name>
    <dbReference type="NCBI Taxonomy" id="937334"/>
    <lineage>
        <taxon>Bacteria</taxon>
        <taxon>Bacillati</taxon>
        <taxon>Bacillota</taxon>
        <taxon>Clostridia</taxon>
        <taxon>Caldicoprobacterales</taxon>
        <taxon>Caldicoprobacteraceae</taxon>
        <taxon>Caldicoprobacter</taxon>
    </lineage>
</organism>
<dbReference type="InterPro" id="IPR053154">
    <property type="entry name" value="c-di-AMP_regulator"/>
</dbReference>
<dbReference type="EMBL" id="FOXR01000054">
    <property type="protein sequence ID" value="SFQ45713.1"/>
    <property type="molecule type" value="Genomic_DNA"/>
</dbReference>
<keyword evidence="1" id="KW-1133">Transmembrane helix</keyword>
<dbReference type="Gene3D" id="2.170.120.40">
    <property type="entry name" value="YbbR-like domain"/>
    <property type="match status" value="2"/>
</dbReference>
<keyword evidence="1" id="KW-0812">Transmembrane</keyword>
<feature type="transmembrane region" description="Helical" evidence="1">
    <location>
        <begin position="9"/>
        <end position="27"/>
    </location>
</feature>
<dbReference type="PANTHER" id="PTHR37804">
    <property type="entry name" value="CDAA REGULATORY PROTEIN CDAR"/>
    <property type="match status" value="1"/>
</dbReference>
<dbReference type="OrthoDB" id="2111604at2"/>
<dbReference type="Pfam" id="PF07949">
    <property type="entry name" value="YbbR"/>
    <property type="match status" value="3"/>
</dbReference>